<sequence>MYVLEILWIVLFRFAPLPRIWAVCLIAINLGALFFLDTTYGLVALLAALTGIAVMMVIYSRLGFVRLLGIGHVFWIPMLIWFAASLPDRQTDPALYWWVVVLIGFNTVSLVIDAADVVRYLRGERAPHYRWRAT</sequence>
<feature type="transmembrane region" description="Helical" evidence="1">
    <location>
        <begin position="64"/>
        <end position="83"/>
    </location>
</feature>
<gene>
    <name evidence="2" type="ORF">M3P21_15575</name>
</gene>
<keyword evidence="3" id="KW-1185">Reference proteome</keyword>
<name>A0ABT0Q5W3_9RHOB</name>
<accession>A0ABT0Q5W3</accession>
<evidence type="ECO:0000313" key="2">
    <source>
        <dbReference type="EMBL" id="MCL6284952.1"/>
    </source>
</evidence>
<proteinExistence type="predicted"/>
<evidence type="ECO:0000313" key="3">
    <source>
        <dbReference type="Proteomes" id="UP001203880"/>
    </source>
</evidence>
<protein>
    <recommendedName>
        <fullName evidence="4">Integral membrane protein</fullName>
    </recommendedName>
</protein>
<feature type="transmembrane region" description="Helical" evidence="1">
    <location>
        <begin position="95"/>
        <end position="115"/>
    </location>
</feature>
<comment type="caution">
    <text evidence="2">The sequence shown here is derived from an EMBL/GenBank/DDBJ whole genome shotgun (WGS) entry which is preliminary data.</text>
</comment>
<evidence type="ECO:0000256" key="1">
    <source>
        <dbReference type="SAM" id="Phobius"/>
    </source>
</evidence>
<keyword evidence="1" id="KW-1133">Transmembrane helix</keyword>
<feature type="transmembrane region" description="Helical" evidence="1">
    <location>
        <begin position="42"/>
        <end position="59"/>
    </location>
</feature>
<organism evidence="2 3">
    <name type="scientific">Ruegeria spongiae</name>
    <dbReference type="NCBI Taxonomy" id="2942209"/>
    <lineage>
        <taxon>Bacteria</taxon>
        <taxon>Pseudomonadati</taxon>
        <taxon>Pseudomonadota</taxon>
        <taxon>Alphaproteobacteria</taxon>
        <taxon>Rhodobacterales</taxon>
        <taxon>Roseobacteraceae</taxon>
        <taxon>Ruegeria</taxon>
    </lineage>
</organism>
<dbReference type="Proteomes" id="UP001203880">
    <property type="component" value="Unassembled WGS sequence"/>
</dbReference>
<keyword evidence="1" id="KW-0812">Transmembrane</keyword>
<dbReference type="RefSeq" id="WP_249711293.1">
    <property type="nucleotide sequence ID" value="NZ_JAMFMB010000020.1"/>
</dbReference>
<reference evidence="2" key="1">
    <citation type="submission" date="2022-05" db="EMBL/GenBank/DDBJ databases">
        <authorList>
            <person name="Park J.-S."/>
        </authorList>
    </citation>
    <scope>NUCLEOTIDE SEQUENCE</scope>
    <source>
        <strain evidence="2">2012CJ41-6</strain>
    </source>
</reference>
<keyword evidence="1" id="KW-0472">Membrane</keyword>
<evidence type="ECO:0008006" key="4">
    <source>
        <dbReference type="Google" id="ProtNLM"/>
    </source>
</evidence>
<dbReference type="EMBL" id="JAMFMB010000020">
    <property type="protein sequence ID" value="MCL6284952.1"/>
    <property type="molecule type" value="Genomic_DNA"/>
</dbReference>